<evidence type="ECO:0000313" key="1">
    <source>
        <dbReference type="EMBL" id="ANB13730.1"/>
    </source>
</evidence>
<organism evidence="1 2">
    <name type="scientific">Sugiyamaella lignohabitans</name>
    <dbReference type="NCBI Taxonomy" id="796027"/>
    <lineage>
        <taxon>Eukaryota</taxon>
        <taxon>Fungi</taxon>
        <taxon>Dikarya</taxon>
        <taxon>Ascomycota</taxon>
        <taxon>Saccharomycotina</taxon>
        <taxon>Dipodascomycetes</taxon>
        <taxon>Dipodascales</taxon>
        <taxon>Trichomonascaceae</taxon>
        <taxon>Sugiyamaella</taxon>
    </lineage>
</organism>
<dbReference type="RefSeq" id="XP_018736207.1">
    <property type="nucleotide sequence ID" value="XM_018881761.1"/>
</dbReference>
<sequence>MRSSLSTVVNTTYPRPHLAIASAVFSGSLGSNGEGLRLVLTEQNLHPLVQVSPINMIVAVALDLSEPPQHSPIFGHLASSQTVCSFNPRRSSFNL</sequence>
<gene>
    <name evidence="1" type="ORF">AWJ20_4674</name>
</gene>
<reference evidence="1 2" key="1">
    <citation type="submission" date="2016-02" db="EMBL/GenBank/DDBJ databases">
        <title>Complete genome sequence and transcriptome regulation of the pentose utilising yeast Sugiyamaella lignohabitans.</title>
        <authorList>
            <person name="Bellasio M."/>
            <person name="Peymann A."/>
            <person name="Valli M."/>
            <person name="Sipitzky M."/>
            <person name="Graf A."/>
            <person name="Sauer M."/>
            <person name="Marx H."/>
            <person name="Mattanovich D."/>
        </authorList>
    </citation>
    <scope>NUCLEOTIDE SEQUENCE [LARGE SCALE GENOMIC DNA]</scope>
    <source>
        <strain evidence="1 2">CBS 10342</strain>
    </source>
</reference>
<dbReference type="Proteomes" id="UP000189580">
    <property type="component" value="Chromosome d"/>
</dbReference>
<name>A0A167E7B9_9ASCO</name>
<dbReference type="KEGG" id="slb:AWJ20_4674"/>
<evidence type="ECO:0000313" key="2">
    <source>
        <dbReference type="Proteomes" id="UP000189580"/>
    </source>
</evidence>
<dbReference type="EMBL" id="CP014502">
    <property type="protein sequence ID" value="ANB13730.1"/>
    <property type="molecule type" value="Genomic_DNA"/>
</dbReference>
<proteinExistence type="predicted"/>
<dbReference type="AlphaFoldDB" id="A0A167E7B9"/>
<keyword evidence="2" id="KW-1185">Reference proteome</keyword>
<dbReference type="OrthoDB" id="10490902at2759"/>
<dbReference type="GeneID" id="30036831"/>
<accession>A0A167E7B9</accession>
<protein>
    <submittedName>
        <fullName evidence="1">Uncharacterized protein</fullName>
    </submittedName>
</protein>